<dbReference type="PROSITE" id="PS50240">
    <property type="entry name" value="TRYPSIN_DOM"/>
    <property type="match status" value="1"/>
</dbReference>
<proteinExistence type="predicted"/>
<dbReference type="PANTHER" id="PTHR24260">
    <property type="match status" value="1"/>
</dbReference>
<dbReference type="InterPro" id="IPR001254">
    <property type="entry name" value="Trypsin_dom"/>
</dbReference>
<evidence type="ECO:0000313" key="3">
    <source>
        <dbReference type="RefSeq" id="XP_013165280.1"/>
    </source>
</evidence>
<dbReference type="GO" id="GO:0006508">
    <property type="term" value="P:proteolysis"/>
    <property type="evidence" value="ECO:0007669"/>
    <property type="project" value="InterPro"/>
</dbReference>
<sequence>MVLRRLFHSLLVFNVIESSWSLRKIRDGIPVDKQEKKYMVYFMKSDKSSVQYTDWVCAGALVSKLYIVTAAACLEDVQYLYAVAGYTVLVEYENINTDLCTKNYKRKVVYTCVPKAYEFNYANVEKWSAIDIGVAKVDSEFNFDKGACSFRPQSIGINYDPKYQAAGVDAIVLGWGHKSIWKRPGDDTRMVQKNLDYAPVSIINKKKCKEGYKDIPDLQEVIDKYMICTHGKGNLDSGGNIIATIKPDAEGCTNSENENCRRNMEKMNESLSINTTNIDWIRRQGICQNDHGGPLVTWIGGKEYLIGVASVFRVNNESKCEGPYLFTSTQCNGAFLHCVLNANDTRRANSICDQPPRKRGFEMIHKYISWAHQPHGPVLNEKIKYSFFTS</sequence>
<feature type="domain" description="Peptidase S1" evidence="2">
    <location>
        <begin position="25"/>
        <end position="376"/>
    </location>
</feature>
<dbReference type="SUPFAM" id="SSF50494">
    <property type="entry name" value="Trypsin-like serine proteases"/>
    <property type="match status" value="1"/>
</dbReference>
<keyword evidence="1" id="KW-0732">Signal</keyword>
<dbReference type="GeneID" id="106116085"/>
<accession>A0AAJ6Z4M8</accession>
<protein>
    <submittedName>
        <fullName evidence="3">Uncharacterized protein LOC106116085</fullName>
    </submittedName>
</protein>
<name>A0AAJ6Z4M8_PAPXU</name>
<dbReference type="SMART" id="SM00020">
    <property type="entry name" value="Tryp_SPc"/>
    <property type="match status" value="1"/>
</dbReference>
<feature type="signal peptide" evidence="1">
    <location>
        <begin position="1"/>
        <end position="21"/>
    </location>
</feature>
<organism evidence="3">
    <name type="scientific">Papilio xuthus</name>
    <name type="common">Asian swallowtail butterfly</name>
    <dbReference type="NCBI Taxonomy" id="66420"/>
    <lineage>
        <taxon>Eukaryota</taxon>
        <taxon>Metazoa</taxon>
        <taxon>Ecdysozoa</taxon>
        <taxon>Arthropoda</taxon>
        <taxon>Hexapoda</taxon>
        <taxon>Insecta</taxon>
        <taxon>Pterygota</taxon>
        <taxon>Neoptera</taxon>
        <taxon>Endopterygota</taxon>
        <taxon>Lepidoptera</taxon>
        <taxon>Glossata</taxon>
        <taxon>Ditrysia</taxon>
        <taxon>Papilionoidea</taxon>
        <taxon>Papilionidae</taxon>
        <taxon>Papilioninae</taxon>
        <taxon>Papilio</taxon>
    </lineage>
</organism>
<dbReference type="KEGG" id="pxu:106116085"/>
<dbReference type="Pfam" id="PF00089">
    <property type="entry name" value="Trypsin"/>
    <property type="match status" value="1"/>
</dbReference>
<dbReference type="InterPro" id="IPR051333">
    <property type="entry name" value="CLIP_Serine_Protease"/>
</dbReference>
<dbReference type="RefSeq" id="XP_013165280.1">
    <property type="nucleotide sequence ID" value="XM_013309826.1"/>
</dbReference>
<gene>
    <name evidence="3" type="primary">LOC106116085</name>
</gene>
<dbReference type="InterPro" id="IPR009003">
    <property type="entry name" value="Peptidase_S1_PA"/>
</dbReference>
<dbReference type="Proteomes" id="UP000694872">
    <property type="component" value="Unplaced"/>
</dbReference>
<reference evidence="3" key="1">
    <citation type="submission" date="2025-08" db="UniProtKB">
        <authorList>
            <consortium name="RefSeq"/>
        </authorList>
    </citation>
    <scope>IDENTIFICATION</scope>
</reference>
<dbReference type="AlphaFoldDB" id="A0AAJ6Z4M8"/>
<dbReference type="InterPro" id="IPR043504">
    <property type="entry name" value="Peptidase_S1_PA_chymotrypsin"/>
</dbReference>
<evidence type="ECO:0000259" key="2">
    <source>
        <dbReference type="PROSITE" id="PS50240"/>
    </source>
</evidence>
<dbReference type="GO" id="GO:0004252">
    <property type="term" value="F:serine-type endopeptidase activity"/>
    <property type="evidence" value="ECO:0007669"/>
    <property type="project" value="InterPro"/>
</dbReference>
<feature type="chain" id="PRO_5042537963" evidence="1">
    <location>
        <begin position="22"/>
        <end position="390"/>
    </location>
</feature>
<dbReference type="PANTHER" id="PTHR24260:SF136">
    <property type="entry name" value="GH08193P-RELATED"/>
    <property type="match status" value="1"/>
</dbReference>
<dbReference type="Gene3D" id="2.40.10.10">
    <property type="entry name" value="Trypsin-like serine proteases"/>
    <property type="match status" value="3"/>
</dbReference>
<evidence type="ECO:0000256" key="1">
    <source>
        <dbReference type="SAM" id="SignalP"/>
    </source>
</evidence>